<evidence type="ECO:0000256" key="7">
    <source>
        <dbReference type="SAM" id="SignalP"/>
    </source>
</evidence>
<name>A0A917NMF3_9PROT</name>
<keyword evidence="2 6" id="KW-0349">Heme</keyword>
<feature type="domain" description="Cytochrome c" evidence="8">
    <location>
        <begin position="22"/>
        <end position="125"/>
    </location>
</feature>
<keyword evidence="4" id="KW-0249">Electron transport</keyword>
<comment type="caution">
    <text evidence="9">The sequence shown here is derived from an EMBL/GenBank/DDBJ whole genome shotgun (WGS) entry which is preliminary data.</text>
</comment>
<proteinExistence type="predicted"/>
<gene>
    <name evidence="9" type="ORF">GCM10011320_17620</name>
</gene>
<keyword evidence="7" id="KW-0732">Signal</keyword>
<dbReference type="AlphaFoldDB" id="A0A917NMF3"/>
<evidence type="ECO:0000256" key="6">
    <source>
        <dbReference type="PROSITE-ProRule" id="PRU00433"/>
    </source>
</evidence>
<dbReference type="Gene3D" id="1.10.760.10">
    <property type="entry name" value="Cytochrome c-like domain"/>
    <property type="match status" value="1"/>
</dbReference>
<dbReference type="Pfam" id="PF00034">
    <property type="entry name" value="Cytochrom_C"/>
    <property type="match status" value="1"/>
</dbReference>
<keyword evidence="3 6" id="KW-0479">Metal-binding</keyword>
<dbReference type="RefSeq" id="WP_188966678.1">
    <property type="nucleotide sequence ID" value="NZ_BMKW01000004.1"/>
</dbReference>
<keyword evidence="10" id="KW-1185">Reference proteome</keyword>
<evidence type="ECO:0000256" key="2">
    <source>
        <dbReference type="ARBA" id="ARBA00022617"/>
    </source>
</evidence>
<dbReference type="InterPro" id="IPR036909">
    <property type="entry name" value="Cyt_c-like_dom_sf"/>
</dbReference>
<evidence type="ECO:0000256" key="3">
    <source>
        <dbReference type="ARBA" id="ARBA00022723"/>
    </source>
</evidence>
<dbReference type="InterPro" id="IPR009056">
    <property type="entry name" value="Cyt_c-like_dom"/>
</dbReference>
<accession>A0A917NMF3</accession>
<keyword evidence="1" id="KW-0813">Transport</keyword>
<evidence type="ECO:0000256" key="5">
    <source>
        <dbReference type="ARBA" id="ARBA00023004"/>
    </source>
</evidence>
<evidence type="ECO:0000313" key="10">
    <source>
        <dbReference type="Proteomes" id="UP000661507"/>
    </source>
</evidence>
<reference evidence="9" key="1">
    <citation type="journal article" date="2014" name="Int. J. Syst. Evol. Microbiol.">
        <title>Complete genome sequence of Corynebacterium casei LMG S-19264T (=DSM 44701T), isolated from a smear-ripened cheese.</title>
        <authorList>
            <consortium name="US DOE Joint Genome Institute (JGI-PGF)"/>
            <person name="Walter F."/>
            <person name="Albersmeier A."/>
            <person name="Kalinowski J."/>
            <person name="Ruckert C."/>
        </authorList>
    </citation>
    <scope>NUCLEOTIDE SEQUENCE</scope>
    <source>
        <strain evidence="9">CGMCC 1.3617</strain>
    </source>
</reference>
<reference evidence="9" key="2">
    <citation type="submission" date="2020-09" db="EMBL/GenBank/DDBJ databases">
        <authorList>
            <person name="Sun Q."/>
            <person name="Zhou Y."/>
        </authorList>
    </citation>
    <scope>NUCLEOTIDE SEQUENCE</scope>
    <source>
        <strain evidence="9">CGMCC 1.3617</strain>
    </source>
</reference>
<dbReference type="Proteomes" id="UP000661507">
    <property type="component" value="Unassembled WGS sequence"/>
</dbReference>
<feature type="signal peptide" evidence="7">
    <location>
        <begin position="1"/>
        <end position="21"/>
    </location>
</feature>
<evidence type="ECO:0000259" key="8">
    <source>
        <dbReference type="PROSITE" id="PS51007"/>
    </source>
</evidence>
<dbReference type="PRINTS" id="PR00604">
    <property type="entry name" value="CYTCHRMECIAB"/>
</dbReference>
<dbReference type="GO" id="GO:0009055">
    <property type="term" value="F:electron transfer activity"/>
    <property type="evidence" value="ECO:0007669"/>
    <property type="project" value="InterPro"/>
</dbReference>
<dbReference type="EMBL" id="BMKW01000004">
    <property type="protein sequence ID" value="GGJ11009.1"/>
    <property type="molecule type" value="Genomic_DNA"/>
</dbReference>
<dbReference type="InterPro" id="IPR002327">
    <property type="entry name" value="Cyt_c_1A/1B"/>
</dbReference>
<feature type="chain" id="PRO_5038100882" evidence="7">
    <location>
        <begin position="22"/>
        <end position="128"/>
    </location>
</feature>
<evidence type="ECO:0000256" key="1">
    <source>
        <dbReference type="ARBA" id="ARBA00022448"/>
    </source>
</evidence>
<dbReference type="PROSITE" id="PS51007">
    <property type="entry name" value="CYTC"/>
    <property type="match status" value="1"/>
</dbReference>
<protein>
    <submittedName>
        <fullName evidence="9">Cytochrome C protein</fullName>
    </submittedName>
</protein>
<dbReference type="GO" id="GO:0020037">
    <property type="term" value="F:heme binding"/>
    <property type="evidence" value="ECO:0007669"/>
    <property type="project" value="InterPro"/>
</dbReference>
<dbReference type="SUPFAM" id="SSF46626">
    <property type="entry name" value="Cytochrome c"/>
    <property type="match status" value="1"/>
</dbReference>
<evidence type="ECO:0000313" key="9">
    <source>
        <dbReference type="EMBL" id="GGJ11009.1"/>
    </source>
</evidence>
<dbReference type="GO" id="GO:0046872">
    <property type="term" value="F:metal ion binding"/>
    <property type="evidence" value="ECO:0007669"/>
    <property type="project" value="UniProtKB-KW"/>
</dbReference>
<sequence length="128" mass="13492">MSVRFAVVGALLLALPGMASAQDAAAGQRVFNQCRACHTVEQGGRNGVGPNLHGIFGRRAGSIDGFRYSAPMRAKAAEGLTWDEPTLRAYIANPKAIVPAGSMSFPGLRNEQQVNDLIAYLHQAAGAQ</sequence>
<keyword evidence="5 6" id="KW-0408">Iron</keyword>
<organism evidence="9 10">
    <name type="scientific">Neoroseomonas lacus</name>
    <dbReference type="NCBI Taxonomy" id="287609"/>
    <lineage>
        <taxon>Bacteria</taxon>
        <taxon>Pseudomonadati</taxon>
        <taxon>Pseudomonadota</taxon>
        <taxon>Alphaproteobacteria</taxon>
        <taxon>Acetobacterales</taxon>
        <taxon>Acetobacteraceae</taxon>
        <taxon>Neoroseomonas</taxon>
    </lineage>
</organism>
<dbReference type="PANTHER" id="PTHR11961">
    <property type="entry name" value="CYTOCHROME C"/>
    <property type="match status" value="1"/>
</dbReference>
<evidence type="ECO:0000256" key="4">
    <source>
        <dbReference type="ARBA" id="ARBA00022982"/>
    </source>
</evidence>